<comment type="subcellular location">
    <subcellularLocation>
        <location evidence="1">Membrane</location>
        <topology evidence="1">Multi-pass membrane protein</topology>
    </subcellularLocation>
</comment>
<accession>A0A9Q0MRI5</accession>
<evidence type="ECO:0000313" key="6">
    <source>
        <dbReference type="EMBL" id="KAJ6634957.1"/>
    </source>
</evidence>
<feature type="transmembrane region" description="Helical" evidence="5">
    <location>
        <begin position="29"/>
        <end position="50"/>
    </location>
</feature>
<dbReference type="Gene3D" id="1.10.1450.10">
    <property type="entry name" value="Tetraspanin"/>
    <property type="match status" value="1"/>
</dbReference>
<reference evidence="6" key="1">
    <citation type="submission" date="2022-07" db="EMBL/GenBank/DDBJ databases">
        <authorList>
            <person name="Trinca V."/>
            <person name="Uliana J.V.C."/>
            <person name="Torres T.T."/>
            <person name="Ward R.J."/>
            <person name="Monesi N."/>
        </authorList>
    </citation>
    <scope>NUCLEOTIDE SEQUENCE</scope>
    <source>
        <strain evidence="6">HSMRA1968</strain>
        <tissue evidence="6">Whole embryos</tissue>
    </source>
</reference>
<proteinExistence type="predicted"/>
<feature type="transmembrane region" description="Helical" evidence="5">
    <location>
        <begin position="126"/>
        <end position="148"/>
    </location>
</feature>
<dbReference type="Pfam" id="PF00335">
    <property type="entry name" value="Tetraspanin"/>
    <property type="match status" value="1"/>
</dbReference>
<keyword evidence="4 5" id="KW-0472">Membrane</keyword>
<keyword evidence="2 5" id="KW-0812">Transmembrane</keyword>
<dbReference type="EMBL" id="WJQU01000004">
    <property type="protein sequence ID" value="KAJ6634957.1"/>
    <property type="molecule type" value="Genomic_DNA"/>
</dbReference>
<dbReference type="OrthoDB" id="10016273at2759"/>
<evidence type="ECO:0000256" key="5">
    <source>
        <dbReference type="SAM" id="Phobius"/>
    </source>
</evidence>
<name>A0A9Q0MRI5_9DIPT</name>
<evidence type="ECO:0000256" key="3">
    <source>
        <dbReference type="ARBA" id="ARBA00022989"/>
    </source>
</evidence>
<organism evidence="6 7">
    <name type="scientific">Pseudolycoriella hygida</name>
    <dbReference type="NCBI Taxonomy" id="35572"/>
    <lineage>
        <taxon>Eukaryota</taxon>
        <taxon>Metazoa</taxon>
        <taxon>Ecdysozoa</taxon>
        <taxon>Arthropoda</taxon>
        <taxon>Hexapoda</taxon>
        <taxon>Insecta</taxon>
        <taxon>Pterygota</taxon>
        <taxon>Neoptera</taxon>
        <taxon>Endopterygota</taxon>
        <taxon>Diptera</taxon>
        <taxon>Nematocera</taxon>
        <taxon>Sciaroidea</taxon>
        <taxon>Sciaridae</taxon>
        <taxon>Pseudolycoriella</taxon>
    </lineage>
</organism>
<comment type="caution">
    <text evidence="6">The sequence shown here is derived from an EMBL/GenBank/DDBJ whole genome shotgun (WGS) entry which is preliminary data.</text>
</comment>
<evidence type="ECO:0000256" key="2">
    <source>
        <dbReference type="ARBA" id="ARBA00022692"/>
    </source>
</evidence>
<dbReference type="SUPFAM" id="SSF48652">
    <property type="entry name" value="Tetraspanin"/>
    <property type="match status" value="1"/>
</dbReference>
<evidence type="ECO:0000256" key="4">
    <source>
        <dbReference type="ARBA" id="ARBA00023136"/>
    </source>
</evidence>
<dbReference type="AlphaFoldDB" id="A0A9Q0MRI5"/>
<evidence type="ECO:0000313" key="7">
    <source>
        <dbReference type="Proteomes" id="UP001151699"/>
    </source>
</evidence>
<dbReference type="CDD" id="cd03127">
    <property type="entry name" value="tetraspanin_LEL"/>
    <property type="match status" value="1"/>
</dbReference>
<protein>
    <submittedName>
        <fullName evidence="6">CD63 antigen</fullName>
    </submittedName>
</protein>
<dbReference type="GO" id="GO:0016020">
    <property type="term" value="C:membrane"/>
    <property type="evidence" value="ECO:0007669"/>
    <property type="project" value="UniProtKB-SubCell"/>
</dbReference>
<evidence type="ECO:0000256" key="1">
    <source>
        <dbReference type="ARBA" id="ARBA00004141"/>
    </source>
</evidence>
<dbReference type="InterPro" id="IPR018499">
    <property type="entry name" value="Tetraspanin/Peripherin"/>
</dbReference>
<dbReference type="Proteomes" id="UP001151699">
    <property type="component" value="Chromosome C"/>
</dbReference>
<sequence length="161" mass="18349">MSATVVYENLLQQRYTLATLNGLYLYRQILIGVLALQIFAFFSTLVILIFRSYIAESFLGHLMQEYHNDESIKNIMDIVQVNFECCGLQSYKDWKNYLPLSCCGASTSPCTVSLTKLLGCTENLSMFILLLCLAFLFVSTGNIVFHGYCIRCALELSREYQ</sequence>
<keyword evidence="3 5" id="KW-1133">Transmembrane helix</keyword>
<keyword evidence="7" id="KW-1185">Reference proteome</keyword>
<dbReference type="InterPro" id="IPR008952">
    <property type="entry name" value="Tetraspanin_EC2_sf"/>
</dbReference>
<gene>
    <name evidence="6" type="primary">CD63_2</name>
    <name evidence="6" type="ORF">Bhyg_13539</name>
</gene>